<dbReference type="AlphaFoldDB" id="A0A6A5GVV8"/>
<proteinExistence type="predicted"/>
<organism evidence="1 2">
    <name type="scientific">Caenorhabditis remanei</name>
    <name type="common">Caenorhabditis vulgaris</name>
    <dbReference type="NCBI Taxonomy" id="31234"/>
    <lineage>
        <taxon>Eukaryota</taxon>
        <taxon>Metazoa</taxon>
        <taxon>Ecdysozoa</taxon>
        <taxon>Nematoda</taxon>
        <taxon>Chromadorea</taxon>
        <taxon>Rhabditida</taxon>
        <taxon>Rhabditina</taxon>
        <taxon>Rhabditomorpha</taxon>
        <taxon>Rhabditoidea</taxon>
        <taxon>Rhabditidae</taxon>
        <taxon>Peloderinae</taxon>
        <taxon>Caenorhabditis</taxon>
    </lineage>
</organism>
<reference evidence="1 2" key="1">
    <citation type="submission" date="2019-12" db="EMBL/GenBank/DDBJ databases">
        <title>Chromosome-level assembly of the Caenorhabditis remanei genome.</title>
        <authorList>
            <person name="Teterina A.A."/>
            <person name="Willis J.H."/>
            <person name="Phillips P.C."/>
        </authorList>
    </citation>
    <scope>NUCLEOTIDE SEQUENCE [LARGE SCALE GENOMIC DNA]</scope>
    <source>
        <strain evidence="1 2">PX506</strain>
        <tissue evidence="1">Whole organism</tissue>
    </source>
</reference>
<dbReference type="GeneID" id="78775948"/>
<dbReference type="RefSeq" id="XP_053585411.1">
    <property type="nucleotide sequence ID" value="XM_053730639.1"/>
</dbReference>
<evidence type="ECO:0000313" key="1">
    <source>
        <dbReference type="EMBL" id="KAF1758655.1"/>
    </source>
</evidence>
<dbReference type="KEGG" id="crq:GCK72_015114"/>
<comment type="caution">
    <text evidence="1">The sequence shown here is derived from an EMBL/GenBank/DDBJ whole genome shotgun (WGS) entry which is preliminary data.</text>
</comment>
<name>A0A6A5GVV8_CAERE</name>
<dbReference type="Proteomes" id="UP000483820">
    <property type="component" value="Chromosome IV"/>
</dbReference>
<protein>
    <submittedName>
        <fullName evidence="1">Uncharacterized protein</fullName>
    </submittedName>
</protein>
<dbReference type="EMBL" id="WUAV01000004">
    <property type="protein sequence ID" value="KAF1758655.1"/>
    <property type="molecule type" value="Genomic_DNA"/>
</dbReference>
<sequence>MHPKWYPLEFGFLHTAHSFFSMKAADDVDVDVDGDASRVDDIVAGVAGGWIGVDDVEEDGVSNGYPVS</sequence>
<evidence type="ECO:0000313" key="2">
    <source>
        <dbReference type="Proteomes" id="UP000483820"/>
    </source>
</evidence>
<accession>A0A6A5GVV8</accession>
<gene>
    <name evidence="1" type="ORF">GCK72_015114</name>
</gene>
<dbReference type="CTD" id="78775948"/>